<accession>A0A6J4HMW6</accession>
<feature type="compositionally biased region" description="Low complexity" evidence="1">
    <location>
        <begin position="107"/>
        <end position="132"/>
    </location>
</feature>
<feature type="non-terminal residue" evidence="2">
    <location>
        <position position="1"/>
    </location>
</feature>
<feature type="compositionally biased region" description="Basic residues" evidence="1">
    <location>
        <begin position="52"/>
        <end position="68"/>
    </location>
</feature>
<organism evidence="2">
    <name type="scientific">uncultured Acidimicrobiales bacterium</name>
    <dbReference type="NCBI Taxonomy" id="310071"/>
    <lineage>
        <taxon>Bacteria</taxon>
        <taxon>Bacillati</taxon>
        <taxon>Actinomycetota</taxon>
        <taxon>Acidimicrobiia</taxon>
        <taxon>Acidimicrobiales</taxon>
        <taxon>environmental samples</taxon>
    </lineage>
</organism>
<sequence>GAQGQGRRGHRGRERHRQGARHPLRRRGGRRGGGRRPRGRPDRRHGGDDHRRWRAGHPHPLRRQRRGRGAGARGRDRRGLRARRPVLLERRHRHRRRGRGARRRLAAHLGRQPHGPRLRGPGGAPLHAGPGRRVPPQHSLGCRAPDQPRGRAVCGDEARGRGPGRVVGRHPRRRRDQGELPVPAGRGHPHAARRRRGRDRGRGRAPQRGRGRPELGAGRRCGAHACAGGRRRGGRHRGRAVLDPPPPRGRWLLRQEGGRPRSLDRRHATVPGSPAGRGL</sequence>
<evidence type="ECO:0000256" key="1">
    <source>
        <dbReference type="SAM" id="MobiDB-lite"/>
    </source>
</evidence>
<proteinExistence type="predicted"/>
<feature type="compositionally biased region" description="Basic residues" evidence="1">
    <location>
        <begin position="7"/>
        <end position="43"/>
    </location>
</feature>
<name>A0A6J4HMW6_9ACTN</name>
<feature type="compositionally biased region" description="Basic and acidic residues" evidence="1">
    <location>
        <begin position="146"/>
        <end position="160"/>
    </location>
</feature>
<feature type="region of interest" description="Disordered" evidence="1">
    <location>
        <begin position="1"/>
        <end position="279"/>
    </location>
</feature>
<reference evidence="2" key="1">
    <citation type="submission" date="2020-02" db="EMBL/GenBank/DDBJ databases">
        <authorList>
            <person name="Meier V. D."/>
        </authorList>
    </citation>
    <scope>NUCLEOTIDE SEQUENCE</scope>
    <source>
        <strain evidence="2">AVDCRST_MAG20</strain>
    </source>
</reference>
<gene>
    <name evidence="2" type="ORF">AVDCRST_MAG20-1049</name>
</gene>
<evidence type="ECO:0000313" key="2">
    <source>
        <dbReference type="EMBL" id="CAA9228039.1"/>
    </source>
</evidence>
<feature type="compositionally biased region" description="Basic residues" evidence="1">
    <location>
        <begin position="187"/>
        <end position="210"/>
    </location>
</feature>
<protein>
    <submittedName>
        <fullName evidence="2">Oxidoreductase, short-chain dehydrogenase/reductase family</fullName>
    </submittedName>
</protein>
<feature type="compositionally biased region" description="Basic and acidic residues" evidence="1">
    <location>
        <begin position="256"/>
        <end position="267"/>
    </location>
</feature>
<dbReference type="AlphaFoldDB" id="A0A6J4HMW6"/>
<feature type="compositionally biased region" description="Low complexity" evidence="1">
    <location>
        <begin position="216"/>
        <end position="228"/>
    </location>
</feature>
<feature type="compositionally biased region" description="Basic residues" evidence="1">
    <location>
        <begin position="80"/>
        <end position="106"/>
    </location>
</feature>
<feature type="non-terminal residue" evidence="2">
    <location>
        <position position="279"/>
    </location>
</feature>
<feature type="compositionally biased region" description="Basic residues" evidence="1">
    <location>
        <begin position="229"/>
        <end position="239"/>
    </location>
</feature>
<dbReference type="EMBL" id="CADCSY010000043">
    <property type="protein sequence ID" value="CAA9228039.1"/>
    <property type="molecule type" value="Genomic_DNA"/>
</dbReference>